<dbReference type="SMART" id="SM00353">
    <property type="entry name" value="HLH"/>
    <property type="match status" value="1"/>
</dbReference>
<dbReference type="PANTHER" id="PTHR46684">
    <property type="entry name" value="TRANSCRIPTION FACTOR FAMA"/>
    <property type="match status" value="1"/>
</dbReference>
<dbReference type="GO" id="GO:0003677">
    <property type="term" value="F:DNA binding"/>
    <property type="evidence" value="ECO:0007669"/>
    <property type="project" value="UniProtKB-KW"/>
</dbReference>
<evidence type="ECO:0000256" key="3">
    <source>
        <dbReference type="ARBA" id="ARBA00023163"/>
    </source>
</evidence>
<keyword evidence="3" id="KW-0804">Transcription</keyword>
<evidence type="ECO:0000259" key="5">
    <source>
        <dbReference type="PROSITE" id="PS50888"/>
    </source>
</evidence>
<feature type="domain" description="BHLH" evidence="5">
    <location>
        <begin position="357"/>
        <end position="408"/>
    </location>
</feature>
<keyword evidence="2" id="KW-0238">DNA-binding</keyword>
<dbReference type="Pfam" id="PF00010">
    <property type="entry name" value="HLH"/>
    <property type="match status" value="1"/>
</dbReference>
<feature type="compositionally biased region" description="Basic residues" evidence="4">
    <location>
        <begin position="335"/>
        <end position="346"/>
    </location>
</feature>
<dbReference type="GO" id="GO:0010052">
    <property type="term" value="P:guard cell differentiation"/>
    <property type="evidence" value="ECO:0007669"/>
    <property type="project" value="InterPro"/>
</dbReference>
<feature type="compositionally biased region" description="Polar residues" evidence="4">
    <location>
        <begin position="320"/>
        <end position="330"/>
    </location>
</feature>
<dbReference type="SUPFAM" id="SSF47459">
    <property type="entry name" value="HLH, helix-loop-helix DNA-binding domain"/>
    <property type="match status" value="1"/>
</dbReference>
<evidence type="ECO:0000256" key="1">
    <source>
        <dbReference type="ARBA" id="ARBA00023015"/>
    </source>
</evidence>
<evidence type="ECO:0000256" key="2">
    <source>
        <dbReference type="ARBA" id="ARBA00023125"/>
    </source>
</evidence>
<name>A0A9D4VB63_ADICA</name>
<feature type="region of interest" description="Disordered" evidence="4">
    <location>
        <begin position="319"/>
        <end position="346"/>
    </location>
</feature>
<evidence type="ECO:0000313" key="6">
    <source>
        <dbReference type="EMBL" id="KAI5082820.1"/>
    </source>
</evidence>
<dbReference type="InterPro" id="IPR036638">
    <property type="entry name" value="HLH_DNA-bd_sf"/>
</dbReference>
<dbReference type="Gene3D" id="4.10.280.10">
    <property type="entry name" value="Helix-loop-helix DNA-binding domain"/>
    <property type="match status" value="1"/>
</dbReference>
<evidence type="ECO:0000256" key="4">
    <source>
        <dbReference type="SAM" id="MobiDB-lite"/>
    </source>
</evidence>
<dbReference type="InterPro" id="IPR044283">
    <property type="entry name" value="FAMA/SPEECHLESS/MUTE-like"/>
</dbReference>
<organism evidence="6 7">
    <name type="scientific">Adiantum capillus-veneris</name>
    <name type="common">Maidenhair fern</name>
    <dbReference type="NCBI Taxonomy" id="13818"/>
    <lineage>
        <taxon>Eukaryota</taxon>
        <taxon>Viridiplantae</taxon>
        <taxon>Streptophyta</taxon>
        <taxon>Embryophyta</taxon>
        <taxon>Tracheophyta</taxon>
        <taxon>Polypodiopsida</taxon>
        <taxon>Polypodiidae</taxon>
        <taxon>Polypodiales</taxon>
        <taxon>Pteridineae</taxon>
        <taxon>Pteridaceae</taxon>
        <taxon>Vittarioideae</taxon>
        <taxon>Adiantum</taxon>
    </lineage>
</organism>
<dbReference type="GO" id="GO:0003700">
    <property type="term" value="F:DNA-binding transcription factor activity"/>
    <property type="evidence" value="ECO:0007669"/>
    <property type="project" value="InterPro"/>
</dbReference>
<reference evidence="6" key="1">
    <citation type="submission" date="2021-01" db="EMBL/GenBank/DDBJ databases">
        <title>Adiantum capillus-veneris genome.</title>
        <authorList>
            <person name="Fang Y."/>
            <person name="Liao Q."/>
        </authorList>
    </citation>
    <scope>NUCLEOTIDE SEQUENCE</scope>
    <source>
        <strain evidence="6">H3</strain>
        <tissue evidence="6">Leaf</tissue>
    </source>
</reference>
<protein>
    <recommendedName>
        <fullName evidence="5">BHLH domain-containing protein</fullName>
    </recommendedName>
</protein>
<keyword evidence="7" id="KW-1185">Reference proteome</keyword>
<accession>A0A9D4VB63</accession>
<sequence length="547" mass="60848">MKLRPKDNSMMLGDVLDSPLMLTKLQAGQAAPILQSHSAGFHYHHQASAHEHVHPRSRPSVNDDMALPYGAVTLFAQQAPYHPIMGYNVLAFSSSESPPSLAGPVENTALISHHLPDNANSATSSYMQSFEHEKHEEKEDEAAILVSSNFPTCIPLFGARNHNIHHDAQNSPYHCHYASGLSSSHEISVKHMQYDPSHSFVSEKFSFPRDHQLQAEDCSSLIASDVQLDSNTASSWNGMMNGGGCNPDFVATMVTSSSSSSATPSSMYSAGGQLIPLPNETLQAAWKGYLGAGPFNEKLIGTNSGMVDAEMHIKIGGTGTHQASAVNSTLDHQKSSNKKRSRKRKRRCYKNVEEMETQRKTHIAVERNRRKQMNEHLRALRLLMPQSYIERGDQASIVGATIRFVEEMQQVLQCLKLQKQVRTHCIESYGSYVGETYEVDSSTMEDAYASMPSSFLNVEVTTLTSTTFFMKIKAQKMSHQLLHTLLTLSKLSLRTTHLNVTSFGPLIIYSFNLELDNNDFQILTPFELAELIKHMLCMQSMLKPIEC</sequence>
<dbReference type="Proteomes" id="UP000886520">
    <property type="component" value="Chromosome 3"/>
</dbReference>
<dbReference type="OrthoDB" id="684567at2759"/>
<dbReference type="AlphaFoldDB" id="A0A9D4VB63"/>
<dbReference type="PROSITE" id="PS50888">
    <property type="entry name" value="BHLH"/>
    <property type="match status" value="1"/>
</dbReference>
<proteinExistence type="predicted"/>
<dbReference type="GO" id="GO:0046983">
    <property type="term" value="F:protein dimerization activity"/>
    <property type="evidence" value="ECO:0007669"/>
    <property type="project" value="InterPro"/>
</dbReference>
<dbReference type="PANTHER" id="PTHR46684:SF6">
    <property type="entry name" value="TRANSCRIPTION FACTOR FAMA"/>
    <property type="match status" value="1"/>
</dbReference>
<keyword evidence="1" id="KW-0805">Transcription regulation</keyword>
<gene>
    <name evidence="6" type="ORF">GOP47_0002563</name>
</gene>
<evidence type="ECO:0000313" key="7">
    <source>
        <dbReference type="Proteomes" id="UP000886520"/>
    </source>
</evidence>
<dbReference type="EMBL" id="JABFUD020000002">
    <property type="protein sequence ID" value="KAI5082820.1"/>
    <property type="molecule type" value="Genomic_DNA"/>
</dbReference>
<comment type="caution">
    <text evidence="6">The sequence shown here is derived from an EMBL/GenBank/DDBJ whole genome shotgun (WGS) entry which is preliminary data.</text>
</comment>
<dbReference type="InterPro" id="IPR011598">
    <property type="entry name" value="bHLH_dom"/>
</dbReference>